<sequence>MIDTEMPNYLKFPQTESEERTRELDRLNELAVRDGWLNAVKQTYDSIDYMTSPVRYKFLDLLPLNKESTILEIGAQHGQITTALARRVGFVHALEVVPQFARFAAERCRQEGLDNAKVACGVDDCQLPFEDGQFNGVVLNLVLEWCGQRDPSTPHVESQKKLLRECWRVLKPGGWIYLTTKNRYGMVLLHGVHDPHTFNWRFGQAMPRWLISLLGRLLGKSRPEGMIHSYPTLHRLVTEAGFSNLKPYWAVPDTSYRSPTEIVPADAESIRAARKRPDFKHGSYTKAEVMFKLTPAPLVKYLTSSLTFFAEKPA</sequence>
<dbReference type="GO" id="GO:0008757">
    <property type="term" value="F:S-adenosylmethionine-dependent methyltransferase activity"/>
    <property type="evidence" value="ECO:0007669"/>
    <property type="project" value="InterPro"/>
</dbReference>
<evidence type="ECO:0000313" key="3">
    <source>
        <dbReference type="Proteomes" id="UP000186309"/>
    </source>
</evidence>
<name>A0A1U7CYM7_9BACT</name>
<dbReference type="SUPFAM" id="SSF53335">
    <property type="entry name" value="S-adenosyl-L-methionine-dependent methyltransferases"/>
    <property type="match status" value="1"/>
</dbReference>
<dbReference type="InterPro" id="IPR029063">
    <property type="entry name" value="SAM-dependent_MTases_sf"/>
</dbReference>
<dbReference type="PANTHER" id="PTHR43591">
    <property type="entry name" value="METHYLTRANSFERASE"/>
    <property type="match status" value="1"/>
</dbReference>
<dbReference type="OrthoDB" id="282790at2"/>
<keyword evidence="2" id="KW-0830">Ubiquinone</keyword>
<dbReference type="Proteomes" id="UP000186309">
    <property type="component" value="Chromosome"/>
</dbReference>
<reference evidence="3" key="1">
    <citation type="submission" date="2016-12" db="EMBL/GenBank/DDBJ databases">
        <title>Comparative genomics of four Isosphaeraceae planctomycetes: a common pool of plasmids and glycoside hydrolase genes.</title>
        <authorList>
            <person name="Ivanova A."/>
        </authorList>
    </citation>
    <scope>NUCLEOTIDE SEQUENCE [LARGE SCALE GENOMIC DNA]</scope>
    <source>
        <strain evidence="3">PX4</strain>
    </source>
</reference>
<protein>
    <submittedName>
        <fullName evidence="2">Ubiquinone biosynthesis O-methyltransferase</fullName>
        <ecNumber evidence="2">2.1.1.222</ecNumber>
    </submittedName>
</protein>
<evidence type="ECO:0000259" key="1">
    <source>
        <dbReference type="Pfam" id="PF08241"/>
    </source>
</evidence>
<dbReference type="KEGG" id="pbor:BSF38_05633"/>
<keyword evidence="3" id="KW-1185">Reference proteome</keyword>
<evidence type="ECO:0000313" key="2">
    <source>
        <dbReference type="EMBL" id="APW64044.1"/>
    </source>
</evidence>
<dbReference type="AlphaFoldDB" id="A0A1U7CYM7"/>
<dbReference type="Pfam" id="PF08241">
    <property type="entry name" value="Methyltransf_11"/>
    <property type="match status" value="1"/>
</dbReference>
<accession>A0A1U7CYM7</accession>
<dbReference type="EC" id="2.1.1.222" evidence="2"/>
<dbReference type="EMBL" id="CP019082">
    <property type="protein sequence ID" value="APW64044.1"/>
    <property type="molecule type" value="Genomic_DNA"/>
</dbReference>
<dbReference type="RefSeq" id="WP_083713626.1">
    <property type="nucleotide sequence ID" value="NZ_CP019082.1"/>
</dbReference>
<gene>
    <name evidence="2" type="primary">ubiG_6</name>
    <name evidence="2" type="ORF">BSF38_05633</name>
</gene>
<proteinExistence type="predicted"/>
<keyword evidence="2" id="KW-0808">Transferase</keyword>
<feature type="domain" description="Methyltransferase type 11" evidence="1">
    <location>
        <begin position="71"/>
        <end position="177"/>
    </location>
</feature>
<dbReference type="GO" id="GO:0032259">
    <property type="term" value="P:methylation"/>
    <property type="evidence" value="ECO:0007669"/>
    <property type="project" value="UniProtKB-KW"/>
</dbReference>
<dbReference type="GO" id="GO:0102208">
    <property type="term" value="F:2-polyprenyl-6-hydroxyphenol methylase activity"/>
    <property type="evidence" value="ECO:0007669"/>
    <property type="project" value="UniProtKB-EC"/>
</dbReference>
<organism evidence="2 3">
    <name type="scientific">Paludisphaera borealis</name>
    <dbReference type="NCBI Taxonomy" id="1387353"/>
    <lineage>
        <taxon>Bacteria</taxon>
        <taxon>Pseudomonadati</taxon>
        <taxon>Planctomycetota</taxon>
        <taxon>Planctomycetia</taxon>
        <taxon>Isosphaerales</taxon>
        <taxon>Isosphaeraceae</taxon>
        <taxon>Paludisphaera</taxon>
    </lineage>
</organism>
<dbReference type="Gene3D" id="3.40.50.150">
    <property type="entry name" value="Vaccinia Virus protein VP39"/>
    <property type="match status" value="1"/>
</dbReference>
<dbReference type="CDD" id="cd02440">
    <property type="entry name" value="AdoMet_MTases"/>
    <property type="match status" value="1"/>
</dbReference>
<dbReference type="STRING" id="1387353.BSF38_05633"/>
<dbReference type="InterPro" id="IPR013216">
    <property type="entry name" value="Methyltransf_11"/>
</dbReference>
<keyword evidence="2" id="KW-0489">Methyltransferase</keyword>